<dbReference type="KEGG" id="scac:106096243"/>
<dbReference type="InterPro" id="IPR003100">
    <property type="entry name" value="PAZ_dom"/>
</dbReference>
<feature type="region of interest" description="Disordered" evidence="22">
    <location>
        <begin position="1484"/>
        <end position="1513"/>
    </location>
</feature>
<evidence type="ECO:0000256" key="5">
    <source>
        <dbReference type="ARBA" id="ARBA00012177"/>
    </source>
</evidence>
<name>A0A1I8NSI3_STOCA</name>
<keyword evidence="18" id="KW-0943">RNA-mediated gene silencing</keyword>
<dbReference type="InterPro" id="IPR001650">
    <property type="entry name" value="Helicase_C-like"/>
</dbReference>
<dbReference type="PROSITE" id="PS51194">
    <property type="entry name" value="HELICASE_CTER"/>
    <property type="match status" value="1"/>
</dbReference>
<dbReference type="FunFam" id="1.10.1520.10:FF:000005">
    <property type="entry name" value="Putative endoribonuclease dicer"/>
    <property type="match status" value="1"/>
</dbReference>
<dbReference type="SMART" id="SM00949">
    <property type="entry name" value="PAZ"/>
    <property type="match status" value="1"/>
</dbReference>
<evidence type="ECO:0000256" key="10">
    <source>
        <dbReference type="ARBA" id="ARBA00022737"/>
    </source>
</evidence>
<dbReference type="PROSITE" id="PS50821">
    <property type="entry name" value="PAZ"/>
    <property type="match status" value="1"/>
</dbReference>
<keyword evidence="12" id="KW-0255">Endonuclease</keyword>
<evidence type="ECO:0000256" key="17">
    <source>
        <dbReference type="ARBA" id="ARBA00022884"/>
    </source>
</evidence>
<dbReference type="Pfam" id="PF03368">
    <property type="entry name" value="Dicer_dimer"/>
    <property type="match status" value="1"/>
</dbReference>
<evidence type="ECO:0000256" key="18">
    <source>
        <dbReference type="ARBA" id="ARBA00023158"/>
    </source>
</evidence>
<comment type="cofactor">
    <cofactor evidence="3">
        <name>Mg(2+)</name>
        <dbReference type="ChEBI" id="CHEBI:18420"/>
    </cofactor>
</comment>
<feature type="compositionally biased region" description="Basic residues" evidence="22">
    <location>
        <begin position="467"/>
        <end position="486"/>
    </location>
</feature>
<evidence type="ECO:0000256" key="20">
    <source>
        <dbReference type="ARBA" id="ARBA00035116"/>
    </source>
</evidence>
<keyword evidence="14" id="KW-0347">Helicase</keyword>
<evidence type="ECO:0000256" key="12">
    <source>
        <dbReference type="ARBA" id="ARBA00022759"/>
    </source>
</evidence>
<dbReference type="GO" id="GO:0004530">
    <property type="term" value="F:deoxyribonuclease I activity"/>
    <property type="evidence" value="ECO:0007669"/>
    <property type="project" value="TreeGrafter"/>
</dbReference>
<dbReference type="GO" id="GO:0048731">
    <property type="term" value="P:system development"/>
    <property type="evidence" value="ECO:0007669"/>
    <property type="project" value="UniProtKB-ARBA"/>
</dbReference>
<dbReference type="GO" id="GO:0070578">
    <property type="term" value="C:RISC-loading complex"/>
    <property type="evidence" value="ECO:0007669"/>
    <property type="project" value="TreeGrafter"/>
</dbReference>
<dbReference type="Gene3D" id="3.30.160.380">
    <property type="entry name" value="Dicer dimerisation domain"/>
    <property type="match status" value="1"/>
</dbReference>
<dbReference type="GO" id="GO:0030422">
    <property type="term" value="P:siRNA processing"/>
    <property type="evidence" value="ECO:0007669"/>
    <property type="project" value="InterPro"/>
</dbReference>
<reference evidence="28" key="1">
    <citation type="submission" date="2020-05" db="UniProtKB">
        <authorList>
            <consortium name="EnsemblMetazoa"/>
        </authorList>
    </citation>
    <scope>IDENTIFICATION</scope>
    <source>
        <strain evidence="28">USDA</strain>
    </source>
</reference>
<evidence type="ECO:0000259" key="23">
    <source>
        <dbReference type="PROSITE" id="PS50137"/>
    </source>
</evidence>
<dbReference type="GO" id="GO:0035194">
    <property type="term" value="P:regulatory ncRNA-mediated post-transcriptional gene silencing"/>
    <property type="evidence" value="ECO:0007669"/>
    <property type="project" value="UniProtKB-ARBA"/>
</dbReference>
<evidence type="ECO:0000256" key="19">
    <source>
        <dbReference type="ARBA" id="ARBA00023211"/>
    </source>
</evidence>
<evidence type="ECO:0000313" key="28">
    <source>
        <dbReference type="EnsemblMetazoa" id="SCAU001627-PA"/>
    </source>
</evidence>
<dbReference type="InterPro" id="IPR036389">
    <property type="entry name" value="RNase_III_sf"/>
</dbReference>
<feature type="domain" description="Dicer dsRNA-binding fold" evidence="27">
    <location>
        <begin position="994"/>
        <end position="1089"/>
    </location>
</feature>
<feature type="region of interest" description="Disordered" evidence="22">
    <location>
        <begin position="746"/>
        <end position="776"/>
    </location>
</feature>
<evidence type="ECO:0000256" key="4">
    <source>
        <dbReference type="ARBA" id="ARBA00004496"/>
    </source>
</evidence>
<organism evidence="28 29">
    <name type="scientific">Stomoxys calcitrans</name>
    <name type="common">Stable fly</name>
    <name type="synonym">Conops calcitrans</name>
    <dbReference type="NCBI Taxonomy" id="35570"/>
    <lineage>
        <taxon>Eukaryota</taxon>
        <taxon>Metazoa</taxon>
        <taxon>Ecdysozoa</taxon>
        <taxon>Arthropoda</taxon>
        <taxon>Hexapoda</taxon>
        <taxon>Insecta</taxon>
        <taxon>Pterygota</taxon>
        <taxon>Neoptera</taxon>
        <taxon>Endopterygota</taxon>
        <taxon>Diptera</taxon>
        <taxon>Brachycera</taxon>
        <taxon>Muscomorpha</taxon>
        <taxon>Muscoidea</taxon>
        <taxon>Muscidae</taxon>
        <taxon>Stomoxys</taxon>
    </lineage>
</organism>
<feature type="domain" description="RNase III" evidence="24">
    <location>
        <begin position="1901"/>
        <end position="2104"/>
    </location>
</feature>
<dbReference type="PANTHER" id="PTHR14950">
    <property type="entry name" value="DICER-RELATED"/>
    <property type="match status" value="1"/>
</dbReference>
<gene>
    <name evidence="28" type="primary">106096243</name>
</gene>
<dbReference type="Pfam" id="PF00271">
    <property type="entry name" value="Helicase_C"/>
    <property type="match status" value="1"/>
</dbReference>
<dbReference type="InterPro" id="IPR048513">
    <property type="entry name" value="Dicer_PBD"/>
</dbReference>
<dbReference type="VEuPathDB" id="VectorBase:SCAU001627"/>
<feature type="compositionally biased region" description="Polar residues" evidence="22">
    <location>
        <begin position="759"/>
        <end position="776"/>
    </location>
</feature>
<dbReference type="Pfam" id="PF02170">
    <property type="entry name" value="PAZ"/>
    <property type="match status" value="1"/>
</dbReference>
<keyword evidence="15" id="KW-0067">ATP-binding</keyword>
<dbReference type="Pfam" id="PF20930">
    <property type="entry name" value="Dicer_PBD"/>
    <property type="match status" value="1"/>
</dbReference>
<dbReference type="GO" id="GO:0009653">
    <property type="term" value="P:anatomical structure morphogenesis"/>
    <property type="evidence" value="ECO:0007669"/>
    <property type="project" value="UniProtKB-ARBA"/>
</dbReference>
<keyword evidence="8" id="KW-0540">Nuclease</keyword>
<dbReference type="InterPro" id="IPR000999">
    <property type="entry name" value="RNase_III_dom"/>
</dbReference>
<evidence type="ECO:0000256" key="15">
    <source>
        <dbReference type="ARBA" id="ARBA00022840"/>
    </source>
</evidence>
<evidence type="ECO:0000256" key="16">
    <source>
        <dbReference type="ARBA" id="ARBA00022842"/>
    </source>
</evidence>
<dbReference type="InterPro" id="IPR044441">
    <property type="entry name" value="DICER_DSRM"/>
</dbReference>
<evidence type="ECO:0000256" key="8">
    <source>
        <dbReference type="ARBA" id="ARBA00022722"/>
    </source>
</evidence>
<evidence type="ECO:0000256" key="13">
    <source>
        <dbReference type="ARBA" id="ARBA00022801"/>
    </source>
</evidence>
<dbReference type="SMART" id="SM00535">
    <property type="entry name" value="RIBOc"/>
    <property type="match status" value="2"/>
</dbReference>
<keyword evidence="9" id="KW-0479">Metal-binding</keyword>
<dbReference type="InterPro" id="IPR005034">
    <property type="entry name" value="Dicer_dimerisation"/>
</dbReference>
<dbReference type="PROSITE" id="PS51327">
    <property type="entry name" value="DICER_DSRBF"/>
    <property type="match status" value="1"/>
</dbReference>
<dbReference type="PANTHER" id="PTHR14950:SF37">
    <property type="entry name" value="ENDORIBONUCLEASE DICER"/>
    <property type="match status" value="1"/>
</dbReference>
<dbReference type="STRING" id="35570.A0A1I8NSI3"/>
<accession>A0A1I8NSI3</accession>
<dbReference type="Gene3D" id="3.30.160.20">
    <property type="match status" value="1"/>
</dbReference>
<dbReference type="CDD" id="cd00593">
    <property type="entry name" value="RIBOc"/>
    <property type="match status" value="2"/>
</dbReference>
<dbReference type="GO" id="GO:0004386">
    <property type="term" value="F:helicase activity"/>
    <property type="evidence" value="ECO:0007669"/>
    <property type="project" value="UniProtKB-KW"/>
</dbReference>
<dbReference type="EC" id="3.1.26.3" evidence="5"/>
<keyword evidence="16" id="KW-0460">Magnesium</keyword>
<comment type="catalytic activity">
    <reaction evidence="1">
        <text>Endonucleolytic cleavage to 5'-phosphomonoester.</text>
        <dbReference type="EC" id="3.1.26.3"/>
    </reaction>
</comment>
<feature type="domain" description="RNase III" evidence="24">
    <location>
        <begin position="2177"/>
        <end position="2334"/>
    </location>
</feature>
<dbReference type="Pfam" id="PF20932">
    <property type="entry name" value="Dicer_dsRBD"/>
    <property type="match status" value="1"/>
</dbReference>
<dbReference type="GO" id="GO:0005634">
    <property type="term" value="C:nucleus"/>
    <property type="evidence" value="ECO:0007669"/>
    <property type="project" value="TreeGrafter"/>
</dbReference>
<dbReference type="CDD" id="cd15903">
    <property type="entry name" value="Dicer_PBD"/>
    <property type="match status" value="1"/>
</dbReference>
<evidence type="ECO:0000256" key="22">
    <source>
        <dbReference type="SAM" id="MobiDB-lite"/>
    </source>
</evidence>
<comment type="similarity">
    <text evidence="20">Belongs to the helicase family. Dicer subfamily.</text>
</comment>
<dbReference type="GO" id="GO:0003723">
    <property type="term" value="F:RNA binding"/>
    <property type="evidence" value="ECO:0007669"/>
    <property type="project" value="UniProtKB-UniRule"/>
</dbReference>
<dbReference type="Pfam" id="PF20931">
    <property type="entry name" value="Dicer_platform"/>
    <property type="match status" value="1"/>
</dbReference>
<proteinExistence type="inferred from homology"/>
<dbReference type="PROSITE" id="PS50137">
    <property type="entry name" value="DS_RBD"/>
    <property type="match status" value="1"/>
</dbReference>
<evidence type="ECO:0000256" key="1">
    <source>
        <dbReference type="ARBA" id="ARBA00000109"/>
    </source>
</evidence>
<dbReference type="CDD" id="cd02843">
    <property type="entry name" value="PAZ_dicer_like"/>
    <property type="match status" value="1"/>
</dbReference>
<keyword evidence="19" id="KW-0464">Manganese</keyword>
<dbReference type="InterPro" id="IPR048512">
    <property type="entry name" value="Dicer_platform"/>
</dbReference>
<evidence type="ECO:0000259" key="26">
    <source>
        <dbReference type="PROSITE" id="PS51194"/>
    </source>
</evidence>
<dbReference type="InterPro" id="IPR027417">
    <property type="entry name" value="P-loop_NTPase"/>
</dbReference>
<dbReference type="PROSITE" id="PS00517">
    <property type="entry name" value="RNASE_3_1"/>
    <property type="match status" value="1"/>
</dbReference>
<evidence type="ECO:0000256" key="6">
    <source>
        <dbReference type="ARBA" id="ARBA00022490"/>
    </source>
</evidence>
<comment type="cofactor">
    <cofactor evidence="2">
        <name>Mn(2+)</name>
        <dbReference type="ChEBI" id="CHEBI:29035"/>
    </cofactor>
</comment>
<feature type="domain" description="DRBM" evidence="23">
    <location>
        <begin position="2359"/>
        <end position="2425"/>
    </location>
</feature>
<dbReference type="OrthoDB" id="2392202at2759"/>
<feature type="compositionally biased region" description="Basic and acidic residues" evidence="22">
    <location>
        <begin position="1491"/>
        <end position="1511"/>
    </location>
</feature>
<dbReference type="Gene3D" id="1.10.1520.10">
    <property type="entry name" value="Ribonuclease III domain"/>
    <property type="match status" value="2"/>
</dbReference>
<dbReference type="SUPFAM" id="SSF54768">
    <property type="entry name" value="dsRNA-binding domain-like"/>
    <property type="match status" value="1"/>
</dbReference>
<dbReference type="InterPro" id="IPR036085">
    <property type="entry name" value="PAZ_dom_sf"/>
</dbReference>
<dbReference type="FunFam" id="2.170.260.10:FF:000002">
    <property type="entry name" value="Putative Endoribonuclease Dicer"/>
    <property type="match status" value="1"/>
</dbReference>
<dbReference type="EnsemblMetazoa" id="SCAU001627-RA">
    <property type="protein sequence ID" value="SCAU001627-PA"/>
    <property type="gene ID" value="SCAU001627"/>
</dbReference>
<dbReference type="Gene3D" id="2.170.260.10">
    <property type="entry name" value="paz domain"/>
    <property type="match status" value="1"/>
</dbReference>
<dbReference type="SUPFAM" id="SSF101690">
    <property type="entry name" value="PAZ domain"/>
    <property type="match status" value="1"/>
</dbReference>
<dbReference type="GO" id="GO:0005524">
    <property type="term" value="F:ATP binding"/>
    <property type="evidence" value="ECO:0007669"/>
    <property type="project" value="UniProtKB-KW"/>
</dbReference>
<dbReference type="GO" id="GO:0006309">
    <property type="term" value="P:apoptotic DNA fragmentation"/>
    <property type="evidence" value="ECO:0007669"/>
    <property type="project" value="TreeGrafter"/>
</dbReference>
<dbReference type="GO" id="GO:0003006">
    <property type="term" value="P:developmental process involved in reproduction"/>
    <property type="evidence" value="ECO:0007669"/>
    <property type="project" value="UniProtKB-ARBA"/>
</dbReference>
<dbReference type="GO" id="GO:0005829">
    <property type="term" value="C:cytosol"/>
    <property type="evidence" value="ECO:0007669"/>
    <property type="project" value="UniProtKB-ARBA"/>
</dbReference>
<evidence type="ECO:0000256" key="21">
    <source>
        <dbReference type="PROSITE-ProRule" id="PRU00657"/>
    </source>
</evidence>
<dbReference type="Proteomes" id="UP000095300">
    <property type="component" value="Unassembled WGS sequence"/>
</dbReference>
<dbReference type="FunFam" id="3.40.50.300:FF:002580">
    <property type="entry name" value="AGAP002836-PB"/>
    <property type="match status" value="1"/>
</dbReference>
<keyword evidence="13" id="KW-0378">Hydrolase</keyword>
<keyword evidence="29" id="KW-1185">Reference proteome</keyword>
<evidence type="ECO:0000256" key="3">
    <source>
        <dbReference type="ARBA" id="ARBA00001946"/>
    </source>
</evidence>
<keyword evidence="6" id="KW-0963">Cytoplasm</keyword>
<dbReference type="GO" id="GO:0004525">
    <property type="term" value="F:ribonuclease III activity"/>
    <property type="evidence" value="ECO:0007669"/>
    <property type="project" value="UniProtKB-EC"/>
</dbReference>
<evidence type="ECO:0000256" key="2">
    <source>
        <dbReference type="ARBA" id="ARBA00001936"/>
    </source>
</evidence>
<evidence type="ECO:0000256" key="11">
    <source>
        <dbReference type="ARBA" id="ARBA00022741"/>
    </source>
</evidence>
<dbReference type="SUPFAM" id="SSF69065">
    <property type="entry name" value="RNase III domain-like"/>
    <property type="match status" value="2"/>
</dbReference>
<keyword evidence="11" id="KW-0547">Nucleotide-binding</keyword>
<keyword evidence="17 21" id="KW-0694">RNA-binding</keyword>
<dbReference type="CDD" id="cd10843">
    <property type="entry name" value="DSRM_DICER"/>
    <property type="match status" value="1"/>
</dbReference>
<keyword evidence="7" id="KW-0597">Phosphoprotein</keyword>
<dbReference type="GO" id="GO:0031054">
    <property type="term" value="P:pre-miRNA processing"/>
    <property type="evidence" value="ECO:0007669"/>
    <property type="project" value="InterPro"/>
</dbReference>
<sequence length="2432" mass="278868">MSFHWCDNLHTAVFSPRDYQIELLAAAFERNTMICLGHKSAKEFIALKLLQELRREQRRSSLNNKISVYLSSNNAPAMFTMLQHLTDLKVFQETTTNVIEELTQGFNVYILHPKTCLRLLRKDNLKLNEIFLMILEDCHQDSVHKEIRHIFLEFYKTNCLSKMPKVLGLAGPLHSAGCQLAELSAMLNSLEKTVQCRTETASDIVTVLRYCAKPFEYIVQCAPYNQDDLCYVLQDVLLTRKAFLNDHRYDPFEIYCTDEFFEELKDIPDPKKEPLEFLDTMLQVLREMGPWSADRVAFNMYQRIEKQKIKTPHERHYILLCLVNTALLEVHSICEQNFRKFKNNHKDCVESHSSPKVLRLLEVLRLFKPEDNSSKNDTIKRISIELDQMDFQKLSRILETKCHSVEQAVEKQQLESRSIVENLDSIVKPEFQAKLSADLSENENKTQMSSKKVDEASQINSSAAGTTHRHSNHNRQKRRPFRRHNRDHNDGVDTLCSIIFCNSSFTARVLFELLAEMSRHDADLKFIKCQFTTDRVADPITEPKEAETEHRRQEEVLKRFRMHDCNVLIGTSVLEEGIDVPKCNLVVRWDPPTTYRSYVQCKGRARAVPAYHVVLVAADEDLTSHNLQAINEQLTDKSHRLLCGLPQDQESLLTDTEQSNDEDNDDDRKINGVSTKQKFVYGSSKGTIKILNPEVITNKHPSKPSAGSNIVLKEIKEIAPAIQNVGNGEISLKPVEELETMKSAGSTTENHFEREPQPNKATNNAINEPELDSNNTSTESVIESNAHYEVYNLDMLLEEKNPTNIENITKIESEVPKEMPSMKDSNVEESSQVLNANKQQENTIEEVSKVIKNFEVFDLNELLKDDKINEKQEPIVAGGQPQQDEQMNNSPKKIKEQKYFQCLLHDQETEIQDSGYLNSLDEMYRLENVKATTNAIVKQMAEYREIEKMLLQNCANTEPADNEHKEADVFNNCIKPYKPLAKLLTGAYVDLSNSIALVNKYCAKLPSDTFTKLTPLWRCAHTVRNGTTMFQYTLRLPINSPLKYDIIGLPMPTHVLARRMTALQACIALHKSGELDNNLQPIGKEGFRPIEEDWENFDLEEQDEKIVQENAEPRPGTTKRRQYYYKRIASEFCDCRPTPGLECFLYLLDLTLQCPIPEEQNTRGRKIYPPEDAFQAFGILTLKKIPKVSSFPIFTRSGEVKVSLVLHPKRVVLTEANIACINTFINYTFTKVLRLKKFLMLFDPESTENCVFIVPTVKTEDNSGKVIDWKFLELIEQNANMMPTPVPEETRHATKFSADKFKDAVVMPWYRNQDQPHYFYVAEICHQLSPLSIFPSRKYKTFMHYYYLKYGLKIHPKQPLLDVDHTSARLNFLTPRYVNRKGVALPTSSEATKRAKRENLELKQILVPELCTVHPFPASLWRTAVCLPCILYRINGLLLADDIRKKVVRDMGLGKPELPEDKEWPMLDFGWSLSDVLKRSKIQKIPPPGEENVKCETSKKDKETTADEKKSTITTQSNDEDVLNLGGAKTVNEIVEDAERKLLEEGAGFVEIGTWSNDMAMNLEYKYRNSDSEEDEYDELLDGIIPAQVKLCGKSVRATSPTFVDIQLDAEDNGENASPQFKYYDSDESYAESSFASDAEMMDDDFGVDEDIWMDVDDIVLTSKNEAETIETEKDIEKLNKQLSIIQDTKANERNYQETKNLQVGYNFPEVKAQIAEKLRDSIKDFRKSTKQFIEDIQSSGMLVEYNQSIKLPEKKMANGPSKESPQMPELSLERYKRLIPHIHENELKIKEILKEGTAKHLLDVETLQALNKIYTQEHPNEVFIVEGCGDVFDSFNDIINMQVGENGEKCIALDFDSQGKEYHVELCKYEAKISKQYPAHNFSFDYQPDLLTHPGPSPSIILTALTMSNANDGINLERLECIGDSFLKYAITTYLYITYDNVHEGKLSHLRSKQVANLNLYRLGRRKQLGEYMIATKFEPNDNWLPPCYYVPKELEKALIEAKIPPHYWSLVNLVNIKKLTNAEICELVRQKAEEWGCNIADTDDSADINGSKLDYEWDDPKNLPHEFSCFIPYNLVSQHSIPDKSVADCVEALIGAYLIECGLRGALLFMAWLGIRVIPFERVPYDPKMPRVPGSTLPDADNMITVYGAWTPPKSPLLHYTPNARDALDALLQGYEEFENILGYTFRDRSYLLQAMTHASYTPNRLTDCYQRLEFLGDAVLDYLITRHLYEDPRQHSPGALTDLRSALVNNTIFASLAVRHGFHKYFRHLSPGLNEVIDRFVRIQTENGHSISEEYYLLSEEECDDAEDVEVPKALGDVFESVAGAIFLDSNMSLDAVWHVYYNMMRPEIEQFSNSVPKSPIRELLELEPETAKFGKPEKLADGRRVRVTVEVFCKGTYRGIGRNYRIAKCTAAKCALRQLKKKGLIEKR</sequence>
<protein>
    <recommendedName>
        <fullName evidence="5">ribonuclease III</fullName>
        <ecNumber evidence="5">3.1.26.3</ecNumber>
    </recommendedName>
</protein>
<dbReference type="InterPro" id="IPR038248">
    <property type="entry name" value="Dicer_dimer_sf"/>
</dbReference>
<evidence type="ECO:0000259" key="24">
    <source>
        <dbReference type="PROSITE" id="PS50142"/>
    </source>
</evidence>
<comment type="subcellular location">
    <subcellularLocation>
        <location evidence="4">Cytoplasm</location>
    </subcellularLocation>
</comment>
<feature type="region of interest" description="Disordered" evidence="22">
    <location>
        <begin position="438"/>
        <end position="487"/>
    </location>
</feature>
<dbReference type="SUPFAM" id="SSF52540">
    <property type="entry name" value="P-loop containing nucleoside triphosphate hydrolases"/>
    <property type="match status" value="1"/>
</dbReference>
<dbReference type="Pfam" id="PF00636">
    <property type="entry name" value="Ribonuclease_3"/>
    <property type="match status" value="2"/>
</dbReference>
<feature type="domain" description="Helicase C-terminal" evidence="26">
    <location>
        <begin position="487"/>
        <end position="653"/>
    </location>
</feature>
<evidence type="ECO:0000259" key="27">
    <source>
        <dbReference type="PROSITE" id="PS51327"/>
    </source>
</evidence>
<dbReference type="InterPro" id="IPR014720">
    <property type="entry name" value="dsRBD_dom"/>
</dbReference>
<evidence type="ECO:0000259" key="25">
    <source>
        <dbReference type="PROSITE" id="PS50821"/>
    </source>
</evidence>
<keyword evidence="10" id="KW-0677">Repeat</keyword>
<dbReference type="SMART" id="SM00490">
    <property type="entry name" value="HELICc"/>
    <property type="match status" value="1"/>
</dbReference>
<dbReference type="Gene3D" id="3.40.50.300">
    <property type="entry name" value="P-loop containing nucleotide triphosphate hydrolases"/>
    <property type="match status" value="2"/>
</dbReference>
<evidence type="ECO:0000256" key="9">
    <source>
        <dbReference type="ARBA" id="ARBA00022723"/>
    </source>
</evidence>
<dbReference type="FunFam" id="3.30.160.20:FF:000015">
    <property type="entry name" value="endoribonuclease Dicer"/>
    <property type="match status" value="1"/>
</dbReference>
<evidence type="ECO:0000256" key="14">
    <source>
        <dbReference type="ARBA" id="ARBA00022806"/>
    </source>
</evidence>
<dbReference type="GO" id="GO:0006950">
    <property type="term" value="P:response to stress"/>
    <property type="evidence" value="ECO:0007669"/>
    <property type="project" value="UniProtKB-ARBA"/>
</dbReference>
<dbReference type="PROSITE" id="PS50142">
    <property type="entry name" value="RNASE_3_2"/>
    <property type="match status" value="2"/>
</dbReference>
<evidence type="ECO:0000256" key="7">
    <source>
        <dbReference type="ARBA" id="ARBA00022553"/>
    </source>
</evidence>
<evidence type="ECO:0000313" key="29">
    <source>
        <dbReference type="Proteomes" id="UP000095300"/>
    </source>
</evidence>
<dbReference type="GO" id="GO:0046872">
    <property type="term" value="F:metal ion binding"/>
    <property type="evidence" value="ECO:0007669"/>
    <property type="project" value="UniProtKB-KW"/>
</dbReference>
<dbReference type="FunFam" id="3.30.160.380:FF:000003">
    <property type="entry name" value="Endoribonuclease dcr-1"/>
    <property type="match status" value="1"/>
</dbReference>
<feature type="domain" description="PAZ" evidence="25">
    <location>
        <begin position="1270"/>
        <end position="1415"/>
    </location>
</feature>